<proteinExistence type="predicted"/>
<dbReference type="Pfam" id="PF05899">
    <property type="entry name" value="Cupin_3"/>
    <property type="match status" value="1"/>
</dbReference>
<evidence type="ECO:0000313" key="3">
    <source>
        <dbReference type="EMBL" id="KAK3242038.1"/>
    </source>
</evidence>
<dbReference type="PANTHER" id="PTHR33271:SF22">
    <property type="entry name" value="OS04G0445200 PROTEIN"/>
    <property type="match status" value="1"/>
</dbReference>
<dbReference type="InterPro" id="IPR011051">
    <property type="entry name" value="RmlC_Cupin_sf"/>
</dbReference>
<keyword evidence="4" id="KW-1185">Reference proteome</keyword>
<feature type="domain" description="(S)-ureidoglycine aminohydrolase cupin" evidence="2">
    <location>
        <begin position="52"/>
        <end position="111"/>
    </location>
</feature>
<evidence type="ECO:0000256" key="1">
    <source>
        <dbReference type="SAM" id="MobiDB-lite"/>
    </source>
</evidence>
<dbReference type="CDD" id="cd02227">
    <property type="entry name" value="cupin_TM1112-like"/>
    <property type="match status" value="1"/>
</dbReference>
<dbReference type="InterPro" id="IPR008579">
    <property type="entry name" value="UGlyAH_Cupin_dom"/>
</dbReference>
<dbReference type="InterPro" id="IPR014710">
    <property type="entry name" value="RmlC-like_jellyroll"/>
</dbReference>
<dbReference type="PANTHER" id="PTHR33271">
    <property type="entry name" value="OS04G0445200 PROTEIN"/>
    <property type="match status" value="1"/>
</dbReference>
<name>A0AAE0BSM5_9CHLO</name>
<accession>A0AAE0BSM5</accession>
<dbReference type="SUPFAM" id="SSF51182">
    <property type="entry name" value="RmlC-like cupins"/>
    <property type="match status" value="1"/>
</dbReference>
<dbReference type="AlphaFoldDB" id="A0AAE0BSM5"/>
<reference evidence="3 4" key="1">
    <citation type="journal article" date="2015" name="Genome Biol. Evol.">
        <title>Comparative Genomics of a Bacterivorous Green Alga Reveals Evolutionary Causalities and Consequences of Phago-Mixotrophic Mode of Nutrition.</title>
        <authorList>
            <person name="Burns J.A."/>
            <person name="Paasch A."/>
            <person name="Narechania A."/>
            <person name="Kim E."/>
        </authorList>
    </citation>
    <scope>NUCLEOTIDE SEQUENCE [LARGE SCALE GENOMIC DNA]</scope>
    <source>
        <strain evidence="3 4">PLY_AMNH</strain>
    </source>
</reference>
<feature type="region of interest" description="Disordered" evidence="1">
    <location>
        <begin position="125"/>
        <end position="178"/>
    </location>
</feature>
<dbReference type="Gene3D" id="2.60.120.10">
    <property type="entry name" value="Jelly Rolls"/>
    <property type="match status" value="1"/>
</dbReference>
<evidence type="ECO:0000313" key="4">
    <source>
        <dbReference type="Proteomes" id="UP001190700"/>
    </source>
</evidence>
<protein>
    <recommendedName>
        <fullName evidence="2">(S)-ureidoglycine aminohydrolase cupin domain-containing protein</fullName>
    </recommendedName>
</protein>
<feature type="compositionally biased region" description="Basic and acidic residues" evidence="1">
    <location>
        <begin position="133"/>
        <end position="142"/>
    </location>
</feature>
<sequence length="178" mass="20298">MPSKPKSITVVKNFGGRRNTGTPGAVKEWGLWDCDPTKTGTPSRQHAYGRTFPWLFDVMEKAYVLEGEATLTADDSTLHGDPVRIIPGDMVTFPKGWRGTWEVHSYLKKHYAFFNGQGLRIDEVEEEEEEEEEKKIKVEKKSSSKNKKPVSQREERVKRVARTTHQEKLPAAKRGKKA</sequence>
<dbReference type="Proteomes" id="UP001190700">
    <property type="component" value="Unassembled WGS sequence"/>
</dbReference>
<gene>
    <name evidence="3" type="ORF">CYMTET_48250</name>
</gene>
<dbReference type="EMBL" id="LGRX02033253">
    <property type="protein sequence ID" value="KAK3242038.1"/>
    <property type="molecule type" value="Genomic_DNA"/>
</dbReference>
<organism evidence="3 4">
    <name type="scientific">Cymbomonas tetramitiformis</name>
    <dbReference type="NCBI Taxonomy" id="36881"/>
    <lineage>
        <taxon>Eukaryota</taxon>
        <taxon>Viridiplantae</taxon>
        <taxon>Chlorophyta</taxon>
        <taxon>Pyramimonadophyceae</taxon>
        <taxon>Pyramimonadales</taxon>
        <taxon>Pyramimonadaceae</taxon>
        <taxon>Cymbomonas</taxon>
    </lineage>
</organism>
<comment type="caution">
    <text evidence="3">The sequence shown here is derived from an EMBL/GenBank/DDBJ whole genome shotgun (WGS) entry which is preliminary data.</text>
</comment>
<evidence type="ECO:0000259" key="2">
    <source>
        <dbReference type="Pfam" id="PF05899"/>
    </source>
</evidence>
<feature type="compositionally biased region" description="Basic and acidic residues" evidence="1">
    <location>
        <begin position="151"/>
        <end position="170"/>
    </location>
</feature>